<evidence type="ECO:0000256" key="7">
    <source>
        <dbReference type="ARBA" id="ARBA00023061"/>
    </source>
</evidence>
<evidence type="ECO:0000313" key="10">
    <source>
        <dbReference type="Proteomes" id="UP000838763"/>
    </source>
</evidence>
<dbReference type="EC" id="4.1.1.5" evidence="4"/>
<comment type="catalytic activity">
    <reaction evidence="1">
        <text>(2S)-2-acetolactate + H(+) = (R)-acetoin + CO2</text>
        <dbReference type="Rhea" id="RHEA:21580"/>
        <dbReference type="ChEBI" id="CHEBI:15378"/>
        <dbReference type="ChEBI" id="CHEBI:15686"/>
        <dbReference type="ChEBI" id="CHEBI:16526"/>
        <dbReference type="ChEBI" id="CHEBI:58476"/>
        <dbReference type="EC" id="4.1.1.5"/>
    </reaction>
</comment>
<gene>
    <name evidence="9" type="ORF">PPNO1_LOCUS9178</name>
</gene>
<comment type="similarity">
    <text evidence="3">Belongs to the alpha-acetolactate decarboxylase family.</text>
</comment>
<reference evidence="9" key="1">
    <citation type="submission" date="2022-11" db="EMBL/GenBank/DDBJ databases">
        <authorList>
            <person name="Scott C."/>
            <person name="Bruce N."/>
        </authorList>
    </citation>
    <scope>NUCLEOTIDE SEQUENCE</scope>
</reference>
<dbReference type="GO" id="GO:0045151">
    <property type="term" value="P:acetoin biosynthetic process"/>
    <property type="evidence" value="ECO:0007669"/>
    <property type="project" value="UniProtKB-KW"/>
</dbReference>
<dbReference type="Pfam" id="PF03306">
    <property type="entry name" value="AAL_decarboxy"/>
    <property type="match status" value="1"/>
</dbReference>
<dbReference type="Gene3D" id="3.30.1330.80">
    <property type="entry name" value="Hypothetical protein, similar to alpha- acetolactate decarboxylase, domain 2"/>
    <property type="match status" value="2"/>
</dbReference>
<keyword evidence="10" id="KW-1185">Reference proteome</keyword>
<keyword evidence="8" id="KW-0456">Lyase</keyword>
<dbReference type="CDD" id="cd17299">
    <property type="entry name" value="acetolactate_decarboxylase"/>
    <property type="match status" value="1"/>
</dbReference>
<dbReference type="PANTHER" id="PTHR35524:SF1">
    <property type="entry name" value="ALPHA-ACETOLACTATE DECARBOXYLASE"/>
    <property type="match status" value="1"/>
</dbReference>
<name>A0A9P1ME62_9PEZI</name>
<dbReference type="InterPro" id="IPR005128">
    <property type="entry name" value="Acetolactate_a_deCO2ase"/>
</dbReference>
<accession>A0A9P1ME62</accession>
<comment type="caution">
    <text evidence="9">The sequence shown here is derived from an EMBL/GenBank/DDBJ whole genome shotgun (WGS) entry which is preliminary data.</text>
</comment>
<comment type="pathway">
    <text evidence="2">Polyol metabolism; (R,R)-butane-2,3-diol biosynthesis; (R,R)-butane-2,3-diol from pyruvate: step 2/3.</text>
</comment>
<evidence type="ECO:0000256" key="1">
    <source>
        <dbReference type="ARBA" id="ARBA00001784"/>
    </source>
</evidence>
<evidence type="ECO:0000256" key="4">
    <source>
        <dbReference type="ARBA" id="ARBA00013204"/>
    </source>
</evidence>
<evidence type="ECO:0000256" key="3">
    <source>
        <dbReference type="ARBA" id="ARBA00007106"/>
    </source>
</evidence>
<dbReference type="PANTHER" id="PTHR35524">
    <property type="entry name" value="ALPHA-ACETOLACTATE DECARBOXYLASE"/>
    <property type="match status" value="1"/>
</dbReference>
<organism evidence="9 10">
    <name type="scientific">Parascedosporium putredinis</name>
    <dbReference type="NCBI Taxonomy" id="1442378"/>
    <lineage>
        <taxon>Eukaryota</taxon>
        <taxon>Fungi</taxon>
        <taxon>Dikarya</taxon>
        <taxon>Ascomycota</taxon>
        <taxon>Pezizomycotina</taxon>
        <taxon>Sordariomycetes</taxon>
        <taxon>Hypocreomycetidae</taxon>
        <taxon>Microascales</taxon>
        <taxon>Microascaceae</taxon>
        <taxon>Parascedosporium</taxon>
    </lineage>
</organism>
<dbReference type="Proteomes" id="UP000838763">
    <property type="component" value="Unassembled WGS sequence"/>
</dbReference>
<evidence type="ECO:0000256" key="5">
    <source>
        <dbReference type="ARBA" id="ARBA00020164"/>
    </source>
</evidence>
<dbReference type="OrthoDB" id="509395at2759"/>
<keyword evidence="6" id="KW-0210">Decarboxylase</keyword>
<dbReference type="EMBL" id="CALLCH030000020">
    <property type="protein sequence ID" value="CAI4219625.1"/>
    <property type="molecule type" value="Genomic_DNA"/>
</dbReference>
<proteinExistence type="inferred from homology"/>
<dbReference type="AlphaFoldDB" id="A0A9P1ME62"/>
<protein>
    <recommendedName>
        <fullName evidence="5">Alpha-acetolactate decarboxylase</fullName>
        <ecNumber evidence="4">4.1.1.5</ecNumber>
    </recommendedName>
</protein>
<evidence type="ECO:0000256" key="2">
    <source>
        <dbReference type="ARBA" id="ARBA00005170"/>
    </source>
</evidence>
<evidence type="ECO:0000256" key="6">
    <source>
        <dbReference type="ARBA" id="ARBA00022793"/>
    </source>
</evidence>
<evidence type="ECO:0000256" key="8">
    <source>
        <dbReference type="ARBA" id="ARBA00023239"/>
    </source>
</evidence>
<keyword evidence="7" id="KW-0005">Acetoin biosynthesis</keyword>
<sequence>MNKLYQYSVISALMEGVAGKGLPLSSLLARGDHGIGTFRTMLGELIVVDGKAYQMLFGRDSARGLGQGRHRALRHDHPVPAQERHKIHPRQQGELGAMIASLFLTGRNSFVAFRIDGAFRSVQVRTVSGQSHPKEGLGELAARQPVHSLTHTRGTVVGFRSPAFLQGVSVAGLHMHFIDEKRERGGHVLSLETEGDVTIRAADVSRSVLDLPRDDTEYNDATIKVDLAAIEAAEGLLHV</sequence>
<evidence type="ECO:0000313" key="9">
    <source>
        <dbReference type="EMBL" id="CAI4219625.1"/>
    </source>
</evidence>
<dbReference type="SUPFAM" id="SSF117856">
    <property type="entry name" value="AF0104/ALDC/Ptd012-like"/>
    <property type="match status" value="1"/>
</dbReference>
<dbReference type="PIRSF" id="PIRSF001332">
    <property type="entry name" value="Acetolac_decarb"/>
    <property type="match status" value="1"/>
</dbReference>
<dbReference type="GO" id="GO:0047605">
    <property type="term" value="F:acetolactate decarboxylase activity"/>
    <property type="evidence" value="ECO:0007669"/>
    <property type="project" value="UniProtKB-EC"/>
</dbReference>